<dbReference type="Pfam" id="PF09954">
    <property type="entry name" value="DUF2188"/>
    <property type="match status" value="1"/>
</dbReference>
<evidence type="ECO:0000313" key="2">
    <source>
        <dbReference type="Proteomes" id="UP000689967"/>
    </source>
</evidence>
<comment type="caution">
    <text evidence="1">The sequence shown here is derived from an EMBL/GenBank/DDBJ whole genome shotgun (WGS) entry which is preliminary data.</text>
</comment>
<dbReference type="RefSeq" id="WP_216878359.1">
    <property type="nucleotide sequence ID" value="NZ_JAERQM010000007.1"/>
</dbReference>
<sequence length="79" mass="8882">MDRIHYRVVEHDGGWAYKLGDVFSEPFASREAALKAARHVAQQQHVPDNAATIEYQDAEGQWHTEFSAGDDRPDADVVT</sequence>
<proteinExistence type="predicted"/>
<protein>
    <submittedName>
        <fullName evidence="1">DUF2188 domain-containing protein</fullName>
    </submittedName>
</protein>
<dbReference type="Proteomes" id="UP000689967">
    <property type="component" value="Unassembled WGS sequence"/>
</dbReference>
<accession>A0ABS6HC92</accession>
<keyword evidence="2" id="KW-1185">Reference proteome</keyword>
<reference evidence="1 2" key="1">
    <citation type="submission" date="2021-01" db="EMBL/GenBank/DDBJ databases">
        <title>Roseomonas sp. nov, a bacterium isolated from an oil production mixture in Yumen Oilfield.</title>
        <authorList>
            <person name="Wu D."/>
        </authorList>
    </citation>
    <scope>NUCLEOTIDE SEQUENCE [LARGE SCALE GENOMIC DNA]</scope>
    <source>
        <strain evidence="1 2">ROY-5-3</strain>
    </source>
</reference>
<dbReference type="InterPro" id="IPR018691">
    <property type="entry name" value="DUF2188"/>
</dbReference>
<name>A0ABS6HC92_9PROT</name>
<dbReference type="EMBL" id="JAERQM010000007">
    <property type="protein sequence ID" value="MBU8546347.1"/>
    <property type="molecule type" value="Genomic_DNA"/>
</dbReference>
<gene>
    <name evidence="1" type="ORF">JJQ90_21680</name>
</gene>
<evidence type="ECO:0000313" key="1">
    <source>
        <dbReference type="EMBL" id="MBU8546347.1"/>
    </source>
</evidence>
<organism evidence="1 2">
    <name type="scientific">Falsiroseomonas oleicola</name>
    <dbReference type="NCBI Taxonomy" id="2801474"/>
    <lineage>
        <taxon>Bacteria</taxon>
        <taxon>Pseudomonadati</taxon>
        <taxon>Pseudomonadota</taxon>
        <taxon>Alphaproteobacteria</taxon>
        <taxon>Acetobacterales</taxon>
        <taxon>Roseomonadaceae</taxon>
        <taxon>Falsiroseomonas</taxon>
    </lineage>
</organism>